<dbReference type="EMBL" id="QVQW01000012">
    <property type="protein sequence ID" value="RKU46800.1"/>
    <property type="molecule type" value="Genomic_DNA"/>
</dbReference>
<organism evidence="3 4">
    <name type="scientific">Coniochaeta pulveracea</name>
    <dbReference type="NCBI Taxonomy" id="177199"/>
    <lineage>
        <taxon>Eukaryota</taxon>
        <taxon>Fungi</taxon>
        <taxon>Dikarya</taxon>
        <taxon>Ascomycota</taxon>
        <taxon>Pezizomycotina</taxon>
        <taxon>Sordariomycetes</taxon>
        <taxon>Sordariomycetidae</taxon>
        <taxon>Coniochaetales</taxon>
        <taxon>Coniochaetaceae</taxon>
        <taxon>Coniochaeta</taxon>
    </lineage>
</organism>
<dbReference type="STRING" id="177199.A0A420YG36"/>
<dbReference type="SUPFAM" id="SSF101152">
    <property type="entry name" value="Mob1/phocein"/>
    <property type="match status" value="1"/>
</dbReference>
<evidence type="ECO:0000256" key="1">
    <source>
        <dbReference type="PIRSR" id="PIRSR605301-1"/>
    </source>
</evidence>
<keyword evidence="1" id="KW-0479">Metal-binding</keyword>
<feature type="binding site" evidence="1">
    <location>
        <position position="150"/>
    </location>
    <ligand>
        <name>Zn(2+)</name>
        <dbReference type="ChEBI" id="CHEBI:29105"/>
    </ligand>
</feature>
<proteinExistence type="predicted"/>
<feature type="compositionally biased region" description="Low complexity" evidence="2">
    <location>
        <begin position="572"/>
        <end position="587"/>
    </location>
</feature>
<evidence type="ECO:0000313" key="3">
    <source>
        <dbReference type="EMBL" id="RKU46800.1"/>
    </source>
</evidence>
<feature type="region of interest" description="Disordered" evidence="2">
    <location>
        <begin position="304"/>
        <end position="342"/>
    </location>
</feature>
<dbReference type="InterPro" id="IPR036703">
    <property type="entry name" value="MOB_kinase_act_sf"/>
</dbReference>
<evidence type="ECO:0000313" key="4">
    <source>
        <dbReference type="Proteomes" id="UP000275385"/>
    </source>
</evidence>
<evidence type="ECO:0008006" key="5">
    <source>
        <dbReference type="Google" id="ProtNLM"/>
    </source>
</evidence>
<dbReference type="InterPro" id="IPR005301">
    <property type="entry name" value="MOB_kinase_act_fam"/>
</dbReference>
<dbReference type="Pfam" id="PF03637">
    <property type="entry name" value="Mob1_phocein"/>
    <property type="match status" value="1"/>
</dbReference>
<comment type="caution">
    <text evidence="3">The sequence shown here is derived from an EMBL/GenBank/DDBJ whole genome shotgun (WGS) entry which is preliminary data.</text>
</comment>
<feature type="binding site" evidence="1">
    <location>
        <position position="145"/>
    </location>
    <ligand>
        <name>Zn(2+)</name>
        <dbReference type="ChEBI" id="CHEBI:29105"/>
    </ligand>
</feature>
<protein>
    <recommendedName>
        <fullName evidence="5">MOB kinase activator-like 4</fullName>
    </recommendedName>
</protein>
<dbReference type="PANTHER" id="PTHR22599">
    <property type="entry name" value="MPS ONE BINDER KINASE ACTIVATOR-LIKE MOB"/>
    <property type="match status" value="1"/>
</dbReference>
<dbReference type="Gene3D" id="1.20.140.30">
    <property type="entry name" value="MOB kinase activator"/>
    <property type="match status" value="1"/>
</dbReference>
<accession>A0A420YG36</accession>
<feature type="binding site" evidence="1">
    <location>
        <position position="228"/>
    </location>
    <ligand>
        <name>Zn(2+)</name>
        <dbReference type="ChEBI" id="CHEBI:29105"/>
    </ligand>
</feature>
<dbReference type="OrthoDB" id="10262609at2759"/>
<feature type="compositionally biased region" description="Polar residues" evidence="2">
    <location>
        <begin position="306"/>
        <end position="324"/>
    </location>
</feature>
<feature type="compositionally biased region" description="Polar residues" evidence="2">
    <location>
        <begin position="22"/>
        <end position="40"/>
    </location>
</feature>
<keyword evidence="1" id="KW-0862">Zinc</keyword>
<evidence type="ECO:0000256" key="2">
    <source>
        <dbReference type="SAM" id="MobiDB-lite"/>
    </source>
</evidence>
<feature type="region of interest" description="Disordered" evidence="2">
    <location>
        <begin position="276"/>
        <end position="295"/>
    </location>
</feature>
<dbReference type="AlphaFoldDB" id="A0A420YG36"/>
<feature type="region of interest" description="Disordered" evidence="2">
    <location>
        <begin position="358"/>
        <end position="529"/>
    </location>
</feature>
<reference evidence="3 4" key="1">
    <citation type="submission" date="2018-08" db="EMBL/GenBank/DDBJ databases">
        <title>Draft genome of the lignicolous fungus Coniochaeta pulveracea.</title>
        <authorList>
            <person name="Borstlap C.J."/>
            <person name="De Witt R.N."/>
            <person name="Botha A."/>
            <person name="Volschenk H."/>
        </authorList>
    </citation>
    <scope>NUCLEOTIDE SEQUENCE [LARGE SCALE GENOMIC DNA]</scope>
    <source>
        <strain evidence="3 4">CAB683</strain>
    </source>
</reference>
<sequence>MAMPPSSPRLPSPPPPAEVQFGPQSPSSLNPTATRAAQQMEHTAYTAAAKRRIRPGTKAADMAAGPPLVPLNELESAFQLQEHLSALHYHHTQSNTIPITRETARKLATPPEGIDRTLWLYELCRFLIAQCNSLIVGFLFDDPPCSAATCPEMRASEWQFLCAVHDTPKSCCAIDYCCHTLDWAANVVTNPKIFPSRFVAPVSDSHDKGAALKNLVNVFRRLHRIFAHAWFQHRGVFWSVEGQTGLYVLFKTVCDTYDLLPAENYKLPPEAEGLEMATSTTDGKAQQQQQQQQQPPIMIASRPLSAVQQEGGTDDSFASQAARTNTRRHIRSNPSTGNAISMVPEVDEDDHHAGGAARIQFRNPSSRSTEPPQPPLTEETEPEAADVPVIVMQEATPIMPTRRETAMKVTMTETSGSDDENLPDAPPVAPEKKPDLEEAVEKEDPVAAAAIVSGPQQPAEPSSTDSAPQSSPTEAKQQSALLDQATDKPESIPPPEDGPSSTLPHMRANDMSVSVASGQAKADLEEAVQKDDPVAAAVVVAAETQDNEAGGSKDVDTKMAEEAKDQAEQQDDAAAAAAVAEAVPEVAAGDEEALKQVDEDQDSKKDDDQPKDDEETKNETSN</sequence>
<feature type="compositionally biased region" description="Basic and acidic residues" evidence="2">
    <location>
        <begin position="592"/>
        <end position="608"/>
    </location>
</feature>
<name>A0A420YG36_9PEZI</name>
<feature type="compositionally biased region" description="Pro residues" evidence="2">
    <location>
        <begin position="1"/>
        <end position="17"/>
    </location>
</feature>
<feature type="binding site" evidence="1">
    <location>
        <position position="233"/>
    </location>
    <ligand>
        <name>Zn(2+)</name>
        <dbReference type="ChEBI" id="CHEBI:29105"/>
    </ligand>
</feature>
<dbReference type="Proteomes" id="UP000275385">
    <property type="component" value="Unassembled WGS sequence"/>
</dbReference>
<keyword evidence="4" id="KW-1185">Reference proteome</keyword>
<feature type="compositionally biased region" description="Polar residues" evidence="2">
    <location>
        <begin position="454"/>
        <end position="481"/>
    </location>
</feature>
<feature type="region of interest" description="Disordered" evidence="2">
    <location>
        <begin position="1"/>
        <end position="40"/>
    </location>
</feature>
<feature type="compositionally biased region" description="Basic and acidic residues" evidence="2">
    <location>
        <begin position="551"/>
        <end position="567"/>
    </location>
</feature>
<feature type="region of interest" description="Disordered" evidence="2">
    <location>
        <begin position="542"/>
        <end position="622"/>
    </location>
</feature>
<dbReference type="SMART" id="SM01388">
    <property type="entry name" value="Mob1_phocein"/>
    <property type="match status" value="1"/>
</dbReference>
<gene>
    <name evidence="3" type="ORF">DL546_007117</name>
</gene>